<reference evidence="2 3" key="1">
    <citation type="submission" date="2020-08" db="EMBL/GenBank/DDBJ databases">
        <title>Genomic Encyclopedia of Type Strains, Phase IV (KMG-IV): sequencing the most valuable type-strain genomes for metagenomic binning, comparative biology and taxonomic classification.</title>
        <authorList>
            <person name="Goeker M."/>
        </authorList>
    </citation>
    <scope>NUCLEOTIDE SEQUENCE [LARGE SCALE GENOMIC DNA]</scope>
    <source>
        <strain evidence="2 3">DSM 10368</strain>
    </source>
</reference>
<dbReference type="SUPFAM" id="SSF53335">
    <property type="entry name" value="S-adenosyl-L-methionine-dependent methyltransferases"/>
    <property type="match status" value="1"/>
</dbReference>
<dbReference type="GO" id="GO:0032259">
    <property type="term" value="P:methylation"/>
    <property type="evidence" value="ECO:0007669"/>
    <property type="project" value="UniProtKB-KW"/>
</dbReference>
<proteinExistence type="predicted"/>
<accession>A0ABR6H5B4</accession>
<dbReference type="Gene3D" id="3.40.50.150">
    <property type="entry name" value="Vaccinia Virus protein VP39"/>
    <property type="match status" value="1"/>
</dbReference>
<dbReference type="EMBL" id="JACICB010000006">
    <property type="protein sequence ID" value="MBB3705709.1"/>
    <property type="molecule type" value="Genomic_DNA"/>
</dbReference>
<dbReference type="InterPro" id="IPR029063">
    <property type="entry name" value="SAM-dependent_MTases_sf"/>
</dbReference>
<organism evidence="2 3">
    <name type="scientific">Aminobacter aminovorans</name>
    <name type="common">Chelatobacter heintzii</name>
    <dbReference type="NCBI Taxonomy" id="83263"/>
    <lineage>
        <taxon>Bacteria</taxon>
        <taxon>Pseudomonadati</taxon>
        <taxon>Pseudomonadota</taxon>
        <taxon>Alphaproteobacteria</taxon>
        <taxon>Hyphomicrobiales</taxon>
        <taxon>Phyllobacteriaceae</taxon>
        <taxon>Aminobacter</taxon>
    </lineage>
</organism>
<dbReference type="Proteomes" id="UP000577697">
    <property type="component" value="Unassembled WGS sequence"/>
</dbReference>
<keyword evidence="3" id="KW-1185">Reference proteome</keyword>
<feature type="domain" description="Methyltransferase" evidence="1">
    <location>
        <begin position="3"/>
        <end position="79"/>
    </location>
</feature>
<evidence type="ECO:0000259" key="1">
    <source>
        <dbReference type="Pfam" id="PF13649"/>
    </source>
</evidence>
<sequence length="125" mass="13466">MRILEIGCGTGAMAREISERIGDGYVLGIDRSGGAIAKSRSIRLAPEGGVTLEFKCISAEEFELPPGEDLFDLAVAIRVGAFDGRYPEVGRIAIPRIFQALKDSAKFFVDGGTPIKELYLTDSVK</sequence>
<keyword evidence="2" id="KW-0489">Methyltransferase</keyword>
<evidence type="ECO:0000313" key="2">
    <source>
        <dbReference type="EMBL" id="MBB3705709.1"/>
    </source>
</evidence>
<dbReference type="InterPro" id="IPR041698">
    <property type="entry name" value="Methyltransf_25"/>
</dbReference>
<gene>
    <name evidence="2" type="ORF">FHS67_002024</name>
</gene>
<dbReference type="CDD" id="cd02440">
    <property type="entry name" value="AdoMet_MTases"/>
    <property type="match status" value="1"/>
</dbReference>
<name>A0ABR6H5B4_AMIAI</name>
<comment type="caution">
    <text evidence="2">The sequence shown here is derived from an EMBL/GenBank/DDBJ whole genome shotgun (WGS) entry which is preliminary data.</text>
</comment>
<dbReference type="GO" id="GO:0008168">
    <property type="term" value="F:methyltransferase activity"/>
    <property type="evidence" value="ECO:0007669"/>
    <property type="project" value="UniProtKB-KW"/>
</dbReference>
<keyword evidence="2" id="KW-0808">Transferase</keyword>
<evidence type="ECO:0000313" key="3">
    <source>
        <dbReference type="Proteomes" id="UP000577697"/>
    </source>
</evidence>
<dbReference type="Pfam" id="PF13649">
    <property type="entry name" value="Methyltransf_25"/>
    <property type="match status" value="1"/>
</dbReference>
<protein>
    <submittedName>
        <fullName evidence="2">SAM-dependent methyltransferase</fullName>
    </submittedName>
</protein>